<keyword evidence="2" id="KW-1185">Reference proteome</keyword>
<organism evidence="1 2">
    <name type="scientific">Danaus chrysippus</name>
    <name type="common">African queen</name>
    <dbReference type="NCBI Taxonomy" id="151541"/>
    <lineage>
        <taxon>Eukaryota</taxon>
        <taxon>Metazoa</taxon>
        <taxon>Ecdysozoa</taxon>
        <taxon>Arthropoda</taxon>
        <taxon>Hexapoda</taxon>
        <taxon>Insecta</taxon>
        <taxon>Pterygota</taxon>
        <taxon>Neoptera</taxon>
        <taxon>Endopterygota</taxon>
        <taxon>Lepidoptera</taxon>
        <taxon>Glossata</taxon>
        <taxon>Ditrysia</taxon>
        <taxon>Papilionoidea</taxon>
        <taxon>Nymphalidae</taxon>
        <taxon>Danainae</taxon>
        <taxon>Danaini</taxon>
        <taxon>Danaina</taxon>
        <taxon>Danaus</taxon>
        <taxon>Anosia</taxon>
    </lineage>
</organism>
<comment type="caution">
    <text evidence="1">The sequence shown here is derived from an EMBL/GenBank/DDBJ whole genome shotgun (WGS) entry which is preliminary data.</text>
</comment>
<accession>A0A8J2R2C8</accession>
<evidence type="ECO:0000313" key="1">
    <source>
        <dbReference type="EMBL" id="CAG9577537.1"/>
    </source>
</evidence>
<dbReference type="AlphaFoldDB" id="A0A8J2R2C8"/>
<gene>
    <name evidence="1" type="ORF">DCHRY22_LOCUS12358</name>
</gene>
<dbReference type="EMBL" id="CAKASE010000076">
    <property type="protein sequence ID" value="CAG9577537.1"/>
    <property type="molecule type" value="Genomic_DNA"/>
</dbReference>
<proteinExistence type="predicted"/>
<reference evidence="1" key="1">
    <citation type="submission" date="2021-09" db="EMBL/GenBank/DDBJ databases">
        <authorList>
            <person name="Martin H S."/>
        </authorList>
    </citation>
    <scope>NUCLEOTIDE SEQUENCE</scope>
</reference>
<evidence type="ECO:0000313" key="2">
    <source>
        <dbReference type="Proteomes" id="UP000789524"/>
    </source>
</evidence>
<name>A0A8J2R2C8_9NEOP</name>
<sequence>MWTDGGLWRGGKEREREIIGAGLKGEMTSSVCRLALYLEAGLGWWALAADLPAALPEITLWQSCRRSLSELIWSFTDWDGGGYFVLLYVPTINFVECPPCDDASLAALPAGLPAARVVLYARHTAGRLND</sequence>
<dbReference type="Proteomes" id="UP000789524">
    <property type="component" value="Unassembled WGS sequence"/>
</dbReference>
<protein>
    <submittedName>
        <fullName evidence="1">(African queen) hypothetical protein</fullName>
    </submittedName>
</protein>